<dbReference type="EMBL" id="JBHRUG010000016">
    <property type="protein sequence ID" value="MFC3283326.1"/>
    <property type="molecule type" value="Genomic_DNA"/>
</dbReference>
<gene>
    <name evidence="7" type="ORF">ACFOEV_06845</name>
</gene>
<evidence type="ECO:0000313" key="8">
    <source>
        <dbReference type="Proteomes" id="UP001595579"/>
    </source>
</evidence>
<dbReference type="PANTHER" id="PTHR43543:SF1">
    <property type="entry name" value="MALONIC SEMIALDEHYDE REDUCTASE RUTE-RELATED"/>
    <property type="match status" value="1"/>
</dbReference>
<sequence>MTAIDQNARETLFIEARTHNVWQDRSVSEETLRELYHLMHFGPTSMNCQPLRILFLKTQEAKERIRPALMPGNQEKTMQSPVVAVLGYDTNFYEHLPRMFSHNKDAKSLFEGKTDFINTTAFRNSSIQGGYLILAARSLGLDVGPMSGFNNAVVDEEFWPEGNVKSNFLCNLGYGDHSTLFPRQERFEFDEVCEFL</sequence>
<dbReference type="GO" id="GO:0035527">
    <property type="term" value="F:3-hydroxypropionate dehydrogenase (NADP+) activity"/>
    <property type="evidence" value="ECO:0007669"/>
    <property type="project" value="UniProtKB-EC"/>
</dbReference>
<protein>
    <recommendedName>
        <fullName evidence="5">Putative NADH dehydrogenase/NAD(P)H nitroreductase ACFOEV_06845</fullName>
        <ecNumber evidence="5">1.-.-.-</ecNumber>
    </recommendedName>
</protein>
<dbReference type="Gene3D" id="3.40.109.10">
    <property type="entry name" value="NADH Oxidase"/>
    <property type="match status" value="1"/>
</dbReference>
<evidence type="ECO:0000313" key="7">
    <source>
        <dbReference type="EMBL" id="MFC3283326.1"/>
    </source>
</evidence>
<dbReference type="SUPFAM" id="SSF55469">
    <property type="entry name" value="FMN-dependent nitroreductase-like"/>
    <property type="match status" value="1"/>
</dbReference>
<organism evidence="7 8">
    <name type="scientific">Litchfieldella rifensis</name>
    <dbReference type="NCBI Taxonomy" id="762643"/>
    <lineage>
        <taxon>Bacteria</taxon>
        <taxon>Pseudomonadati</taxon>
        <taxon>Pseudomonadota</taxon>
        <taxon>Gammaproteobacteria</taxon>
        <taxon>Oceanospirillales</taxon>
        <taxon>Halomonadaceae</taxon>
        <taxon>Litchfieldella</taxon>
    </lineage>
</organism>
<proteinExistence type="inferred from homology"/>
<dbReference type="HAMAP" id="MF_01204">
    <property type="entry name" value="Oxidoreductase_RutE_HadB"/>
    <property type="match status" value="1"/>
</dbReference>
<evidence type="ECO:0000259" key="6">
    <source>
        <dbReference type="Pfam" id="PF00881"/>
    </source>
</evidence>
<comment type="similarity">
    <text evidence="5">Belongs to the nitroreductase family. HadB/RutE subfamily.</text>
</comment>
<comment type="caution">
    <text evidence="7">The sequence shown here is derived from an EMBL/GenBank/DDBJ whole genome shotgun (WGS) entry which is preliminary data.</text>
</comment>
<keyword evidence="1 5" id="KW-0285">Flavoprotein</keyword>
<accession>A0ABV7LMF4</accession>
<dbReference type="InterPro" id="IPR023936">
    <property type="entry name" value="RutE-like"/>
</dbReference>
<dbReference type="CDD" id="cd02148">
    <property type="entry name" value="RutE-like"/>
    <property type="match status" value="1"/>
</dbReference>
<dbReference type="InterPro" id="IPR029479">
    <property type="entry name" value="Nitroreductase"/>
</dbReference>
<evidence type="ECO:0000256" key="4">
    <source>
        <dbReference type="ARBA" id="ARBA00023002"/>
    </source>
</evidence>
<keyword evidence="2 5" id="KW-0288">FMN</keyword>
<dbReference type="Pfam" id="PF00881">
    <property type="entry name" value="Nitroreductase"/>
    <property type="match status" value="1"/>
</dbReference>
<keyword evidence="5" id="KW-0520">NAD</keyword>
<dbReference type="InterPro" id="IPR000415">
    <property type="entry name" value="Nitroreductase-like"/>
</dbReference>
<evidence type="ECO:0000256" key="2">
    <source>
        <dbReference type="ARBA" id="ARBA00022643"/>
    </source>
</evidence>
<name>A0ABV7LMF4_9GAMM</name>
<reference evidence="8" key="1">
    <citation type="journal article" date="2019" name="Int. J. Syst. Evol. Microbiol.">
        <title>The Global Catalogue of Microorganisms (GCM) 10K type strain sequencing project: providing services to taxonomists for standard genome sequencing and annotation.</title>
        <authorList>
            <consortium name="The Broad Institute Genomics Platform"/>
            <consortium name="The Broad Institute Genome Sequencing Center for Infectious Disease"/>
            <person name="Wu L."/>
            <person name="Ma J."/>
        </authorList>
    </citation>
    <scope>NUCLEOTIDE SEQUENCE [LARGE SCALE GENOMIC DNA]</scope>
    <source>
        <strain evidence="8">CECT 7698</strain>
    </source>
</reference>
<dbReference type="Proteomes" id="UP001595579">
    <property type="component" value="Unassembled WGS sequence"/>
</dbReference>
<dbReference type="EC" id="1.-.-.-" evidence="5"/>
<keyword evidence="3 5" id="KW-0521">NADP</keyword>
<dbReference type="RefSeq" id="WP_386772389.1">
    <property type="nucleotide sequence ID" value="NZ_JBHRUG010000016.1"/>
</dbReference>
<evidence type="ECO:0000256" key="1">
    <source>
        <dbReference type="ARBA" id="ARBA00022630"/>
    </source>
</evidence>
<feature type="domain" description="Nitroreductase" evidence="6">
    <location>
        <begin position="23"/>
        <end position="158"/>
    </location>
</feature>
<keyword evidence="4 5" id="KW-0560">Oxidoreductase</keyword>
<evidence type="ECO:0000256" key="5">
    <source>
        <dbReference type="HAMAP-Rule" id="MF_01204"/>
    </source>
</evidence>
<dbReference type="InterPro" id="IPR050461">
    <property type="entry name" value="Nitroreductase_HadB/RutE"/>
</dbReference>
<comment type="cofactor">
    <cofactor evidence="5">
        <name>FMN</name>
        <dbReference type="ChEBI" id="CHEBI:58210"/>
    </cofactor>
</comment>
<dbReference type="PANTHER" id="PTHR43543">
    <property type="entry name" value="MALONIC SEMIALDEHYDE REDUCTASE RUTE-RELATED"/>
    <property type="match status" value="1"/>
</dbReference>
<keyword evidence="8" id="KW-1185">Reference proteome</keyword>
<dbReference type="NCBIfam" id="NF003768">
    <property type="entry name" value="PRK05365.1"/>
    <property type="match status" value="1"/>
</dbReference>
<evidence type="ECO:0000256" key="3">
    <source>
        <dbReference type="ARBA" id="ARBA00022857"/>
    </source>
</evidence>